<evidence type="ECO:0000313" key="1">
    <source>
        <dbReference type="EMBL" id="XKR68800.1"/>
    </source>
</evidence>
<accession>A0ACD5FKK7</accession>
<reference evidence="1" key="1">
    <citation type="submission" date="2024-09" db="EMBL/GenBank/DDBJ databases">
        <authorList>
            <person name="Gagne-Thivierge C."/>
        </authorList>
    </citation>
    <scope>NUCLEOTIDE SEQUENCE</scope>
    <source>
        <strain evidence="1">SC310</strain>
    </source>
</reference>
<sequence length="45" mass="5405">MICWRISNAYRLNYNTITAINNVTDTQYIIAKEKRHTKLHSRYSC</sequence>
<evidence type="ECO:0000313" key="2">
    <source>
        <dbReference type="Proteomes" id="UP001234913"/>
    </source>
</evidence>
<name>A0ACD5FKK7_STAHY</name>
<protein>
    <submittedName>
        <fullName evidence="1">LysM peptidoglycan-binding domain-containing protein</fullName>
    </submittedName>
</protein>
<proteinExistence type="predicted"/>
<dbReference type="Proteomes" id="UP001234913">
    <property type="component" value="Chromosome"/>
</dbReference>
<gene>
    <name evidence="1" type="ORF">QUC96_010155</name>
</gene>
<keyword evidence="2" id="KW-1185">Reference proteome</keyword>
<organism evidence="1 2">
    <name type="scientific">Staphylococcus hyicus</name>
    <dbReference type="NCBI Taxonomy" id="1284"/>
    <lineage>
        <taxon>Bacteria</taxon>
        <taxon>Bacillati</taxon>
        <taxon>Bacillota</taxon>
        <taxon>Bacilli</taxon>
        <taxon>Bacillales</taxon>
        <taxon>Staphylococcaceae</taxon>
        <taxon>Staphylococcus</taxon>
    </lineage>
</organism>
<dbReference type="EMBL" id="CP171742">
    <property type="protein sequence ID" value="XKR68800.1"/>
    <property type="molecule type" value="Genomic_DNA"/>
</dbReference>